<dbReference type="PANTHER" id="PTHR42934">
    <property type="entry name" value="GLYCOLATE OXIDASE SUBUNIT GLCD"/>
    <property type="match status" value="1"/>
</dbReference>
<gene>
    <name evidence="4" type="ORF">S01H1_73558</name>
</gene>
<dbReference type="PANTHER" id="PTHR42934:SF2">
    <property type="entry name" value="GLYCOLATE OXIDASE SUBUNIT GLCD"/>
    <property type="match status" value="1"/>
</dbReference>
<feature type="domain" description="FAD-binding oxidoreductase/transferase type 4 C-terminal" evidence="3">
    <location>
        <begin position="52"/>
        <end position="236"/>
    </location>
</feature>
<proteinExistence type="predicted"/>
<dbReference type="InterPro" id="IPR036318">
    <property type="entry name" value="FAD-bd_PCMH-like_sf"/>
</dbReference>
<dbReference type="GO" id="GO:0050660">
    <property type="term" value="F:flavin adenine dinucleotide binding"/>
    <property type="evidence" value="ECO:0007669"/>
    <property type="project" value="InterPro"/>
</dbReference>
<organism evidence="4">
    <name type="scientific">marine sediment metagenome</name>
    <dbReference type="NCBI Taxonomy" id="412755"/>
    <lineage>
        <taxon>unclassified sequences</taxon>
        <taxon>metagenomes</taxon>
        <taxon>ecological metagenomes</taxon>
    </lineage>
</organism>
<dbReference type="InterPro" id="IPR004113">
    <property type="entry name" value="FAD-bd_oxidored_4_C"/>
</dbReference>
<dbReference type="Gene3D" id="3.30.70.2740">
    <property type="match status" value="1"/>
</dbReference>
<keyword evidence="1" id="KW-0285">Flavoprotein</keyword>
<dbReference type="EMBL" id="BARS01049158">
    <property type="protein sequence ID" value="GAG30021.1"/>
    <property type="molecule type" value="Genomic_DNA"/>
</dbReference>
<evidence type="ECO:0000256" key="2">
    <source>
        <dbReference type="ARBA" id="ARBA00022827"/>
    </source>
</evidence>
<evidence type="ECO:0000313" key="4">
    <source>
        <dbReference type="EMBL" id="GAG30021.1"/>
    </source>
</evidence>
<protein>
    <recommendedName>
        <fullName evidence="3">FAD-binding oxidoreductase/transferase type 4 C-terminal domain-containing protein</fullName>
    </recommendedName>
</protein>
<dbReference type="GO" id="GO:0003824">
    <property type="term" value="F:catalytic activity"/>
    <property type="evidence" value="ECO:0007669"/>
    <property type="project" value="InterPro"/>
</dbReference>
<dbReference type="InterPro" id="IPR016164">
    <property type="entry name" value="FAD-linked_Oxase-like_C"/>
</dbReference>
<dbReference type="Gene3D" id="3.30.465.10">
    <property type="match status" value="1"/>
</dbReference>
<sequence>LPTGEIIEIGGKRRKDSSGYSVLRLFVGSEGTLGIFTKIYLNLVPEPGKVADLLVPFGSVNEAIYAVPKIMTKSKVLPVAVEFIDRLSVRYCSAYTNSMLPYQDDADAYLIVQLDGKTKEDLQDTYEKVGNTCLENGALEVFVADNKFASEKIWNMRRNWLEALKVADPYVSTGDVVVPVSEIPAMMEIIETVSKEYDVDIPCAGHAADGNIHPAPMKPTDTLPSEWKSLMEEILGKIAVA</sequence>
<dbReference type="Pfam" id="PF02913">
    <property type="entry name" value="FAD-oxidase_C"/>
    <property type="match status" value="1"/>
</dbReference>
<name>X0XZ92_9ZZZZ</name>
<dbReference type="SUPFAM" id="SSF55103">
    <property type="entry name" value="FAD-linked oxidases, C-terminal domain"/>
    <property type="match status" value="1"/>
</dbReference>
<keyword evidence="2" id="KW-0274">FAD</keyword>
<dbReference type="InterPro" id="IPR051914">
    <property type="entry name" value="FAD-linked_OxidoTrans_Type4"/>
</dbReference>
<dbReference type="Gene3D" id="3.30.70.2190">
    <property type="match status" value="1"/>
</dbReference>
<evidence type="ECO:0000259" key="3">
    <source>
        <dbReference type="Pfam" id="PF02913"/>
    </source>
</evidence>
<accession>X0XZ92</accession>
<feature type="non-terminal residue" evidence="4">
    <location>
        <position position="1"/>
    </location>
</feature>
<dbReference type="SUPFAM" id="SSF56176">
    <property type="entry name" value="FAD-binding/transporter-associated domain-like"/>
    <property type="match status" value="1"/>
</dbReference>
<evidence type="ECO:0000256" key="1">
    <source>
        <dbReference type="ARBA" id="ARBA00022630"/>
    </source>
</evidence>
<dbReference type="InterPro" id="IPR016169">
    <property type="entry name" value="FAD-bd_PCMH_sub2"/>
</dbReference>
<reference evidence="4" key="1">
    <citation type="journal article" date="2014" name="Front. Microbiol.">
        <title>High frequency of phylogenetically diverse reductive dehalogenase-homologous genes in deep subseafloor sedimentary metagenomes.</title>
        <authorList>
            <person name="Kawai M."/>
            <person name="Futagami T."/>
            <person name="Toyoda A."/>
            <person name="Takaki Y."/>
            <person name="Nishi S."/>
            <person name="Hori S."/>
            <person name="Arai W."/>
            <person name="Tsubouchi T."/>
            <person name="Morono Y."/>
            <person name="Uchiyama I."/>
            <person name="Ito T."/>
            <person name="Fujiyama A."/>
            <person name="Inagaki F."/>
            <person name="Takami H."/>
        </authorList>
    </citation>
    <scope>NUCLEOTIDE SEQUENCE</scope>
    <source>
        <strain evidence="4">Expedition CK06-06</strain>
    </source>
</reference>
<comment type="caution">
    <text evidence="4">The sequence shown here is derived from an EMBL/GenBank/DDBJ whole genome shotgun (WGS) entry which is preliminary data.</text>
</comment>
<dbReference type="AlphaFoldDB" id="X0XZ92"/>
<feature type="non-terminal residue" evidence="4">
    <location>
        <position position="241"/>
    </location>
</feature>